<keyword evidence="2" id="KW-1185">Reference proteome</keyword>
<organism evidence="1 2">
    <name type="scientific">Actinocorallia longicatena</name>
    <dbReference type="NCBI Taxonomy" id="111803"/>
    <lineage>
        <taxon>Bacteria</taxon>
        <taxon>Bacillati</taxon>
        <taxon>Actinomycetota</taxon>
        <taxon>Actinomycetes</taxon>
        <taxon>Streptosporangiales</taxon>
        <taxon>Thermomonosporaceae</taxon>
        <taxon>Actinocorallia</taxon>
    </lineage>
</organism>
<protein>
    <submittedName>
        <fullName evidence="1">SAM-dependent methyltransferase</fullName>
    </submittedName>
</protein>
<dbReference type="PIRSF" id="PIRSF017393">
    <property type="entry name" value="MTase_SAV2177"/>
    <property type="match status" value="1"/>
</dbReference>
<dbReference type="Pfam" id="PF04672">
    <property type="entry name" value="Methyltransf_19"/>
    <property type="match status" value="1"/>
</dbReference>
<sequence length="251" mass="27788">MLDYLRGGKDNYKPDRRLGDLLLEAAPELVTMLREGRKFLSRAVWYLAGQGVRQYVEIGCGLPTRGSLHQILAKSAPDSKVVYVDNDPMVVRFAQALVDGPCEVRVVGADARDAKELLSRPEIGELLDVREPTAVILQGVISTILDDDVATRMVRDFADWLSPGGYVVFSHPIQDLCAERTDKLIDLFHEGEFEEGGRRNGRSLEEIALLLDGLELVPPGLVPTPAWRPLRGEPTVDITTYWGISAIGRKP</sequence>
<accession>A0ABP6Q8R7</accession>
<dbReference type="EMBL" id="BAAAUV010000007">
    <property type="protein sequence ID" value="GAA3212097.1"/>
    <property type="molecule type" value="Genomic_DNA"/>
</dbReference>
<dbReference type="GO" id="GO:0008168">
    <property type="term" value="F:methyltransferase activity"/>
    <property type="evidence" value="ECO:0007669"/>
    <property type="project" value="UniProtKB-KW"/>
</dbReference>
<keyword evidence="1" id="KW-0489">Methyltransferase</keyword>
<name>A0ABP6Q8R7_9ACTN</name>
<keyword evidence="1" id="KW-0808">Transferase</keyword>
<dbReference type="InterPro" id="IPR006764">
    <property type="entry name" value="SAM_dep_MeTrfase_SAV2177_type"/>
</dbReference>
<evidence type="ECO:0000313" key="1">
    <source>
        <dbReference type="EMBL" id="GAA3212097.1"/>
    </source>
</evidence>
<reference evidence="2" key="1">
    <citation type="journal article" date="2019" name="Int. J. Syst. Evol. Microbiol.">
        <title>The Global Catalogue of Microorganisms (GCM) 10K type strain sequencing project: providing services to taxonomists for standard genome sequencing and annotation.</title>
        <authorList>
            <consortium name="The Broad Institute Genomics Platform"/>
            <consortium name="The Broad Institute Genome Sequencing Center for Infectious Disease"/>
            <person name="Wu L."/>
            <person name="Ma J."/>
        </authorList>
    </citation>
    <scope>NUCLEOTIDE SEQUENCE [LARGE SCALE GENOMIC DNA]</scope>
    <source>
        <strain evidence="2">JCM 9377</strain>
    </source>
</reference>
<comment type="caution">
    <text evidence="1">The sequence shown here is derived from an EMBL/GenBank/DDBJ whole genome shotgun (WGS) entry which is preliminary data.</text>
</comment>
<dbReference type="Gene3D" id="3.40.50.150">
    <property type="entry name" value="Vaccinia Virus protein VP39"/>
    <property type="match status" value="1"/>
</dbReference>
<proteinExistence type="predicted"/>
<dbReference type="InterPro" id="IPR029063">
    <property type="entry name" value="SAM-dependent_MTases_sf"/>
</dbReference>
<evidence type="ECO:0000313" key="2">
    <source>
        <dbReference type="Proteomes" id="UP001501237"/>
    </source>
</evidence>
<dbReference type="Proteomes" id="UP001501237">
    <property type="component" value="Unassembled WGS sequence"/>
</dbReference>
<dbReference type="CDD" id="cd02440">
    <property type="entry name" value="AdoMet_MTases"/>
    <property type="match status" value="1"/>
</dbReference>
<dbReference type="GO" id="GO:0032259">
    <property type="term" value="P:methylation"/>
    <property type="evidence" value="ECO:0007669"/>
    <property type="project" value="UniProtKB-KW"/>
</dbReference>
<dbReference type="SUPFAM" id="SSF53335">
    <property type="entry name" value="S-adenosyl-L-methionine-dependent methyltransferases"/>
    <property type="match status" value="1"/>
</dbReference>
<gene>
    <name evidence="1" type="ORF">GCM10010468_31210</name>
</gene>